<evidence type="ECO:0000256" key="1">
    <source>
        <dbReference type="SAM" id="MobiDB-lite"/>
    </source>
</evidence>
<evidence type="ECO:0000313" key="2">
    <source>
        <dbReference type="EMBL" id="MER2999508.1"/>
    </source>
</evidence>
<dbReference type="Proteomes" id="UP001476807">
    <property type="component" value="Unassembled WGS sequence"/>
</dbReference>
<dbReference type="EMBL" id="JBEOKT010000025">
    <property type="protein sequence ID" value="MER2999508.1"/>
    <property type="molecule type" value="Genomic_DNA"/>
</dbReference>
<dbReference type="RefSeq" id="WP_350414348.1">
    <property type="nucleotide sequence ID" value="NZ_JBEOKT010000025.1"/>
</dbReference>
<keyword evidence="3" id="KW-1185">Reference proteome</keyword>
<proteinExistence type="predicted"/>
<feature type="compositionally biased region" description="Basic and acidic residues" evidence="1">
    <location>
        <begin position="77"/>
        <end position="116"/>
    </location>
</feature>
<feature type="compositionally biased region" description="Polar residues" evidence="1">
    <location>
        <begin position="51"/>
        <end position="66"/>
    </location>
</feature>
<organism evidence="2 3">
    <name type="scientific">Pontibacter populi</name>
    <dbReference type="NCBI Taxonomy" id="890055"/>
    <lineage>
        <taxon>Bacteria</taxon>
        <taxon>Pseudomonadati</taxon>
        <taxon>Bacteroidota</taxon>
        <taxon>Cytophagia</taxon>
        <taxon>Cytophagales</taxon>
        <taxon>Hymenobacteraceae</taxon>
        <taxon>Pontibacter</taxon>
    </lineage>
</organism>
<name>A0ABV1RYN5_9BACT</name>
<gene>
    <name evidence="2" type="ORF">ABS362_18295</name>
</gene>
<protein>
    <submittedName>
        <fullName evidence="2">Uncharacterized protein</fullName>
    </submittedName>
</protein>
<comment type="caution">
    <text evidence="2">The sequence shown here is derived from an EMBL/GenBank/DDBJ whole genome shotgun (WGS) entry which is preliminary data.</text>
</comment>
<feature type="region of interest" description="Disordered" evidence="1">
    <location>
        <begin position="51"/>
        <end position="169"/>
    </location>
</feature>
<accession>A0ABV1RYN5</accession>
<reference evidence="2 3" key="1">
    <citation type="submission" date="2024-06" db="EMBL/GenBank/DDBJ databases">
        <title>Pontibacter populi HYL7-15.</title>
        <authorList>
            <person name="Kim M.K."/>
        </authorList>
    </citation>
    <scope>NUCLEOTIDE SEQUENCE [LARGE SCALE GENOMIC DNA]</scope>
    <source>
        <strain evidence="2 3">HYL7-15</strain>
    </source>
</reference>
<sequence>MDIVAIIISIVALVGAGFAFIRASSSHHILGKRIEDLKERVKYLEASLNRVQSASGKGNRPTIEQSETGRRNQPRQEQQEARQSQPREERQEARQNQPREEREPRQKQRQKQRERQQPASEELQGTEEIQPQPQQPRRKKENRRRNEPVERNTEETGREQQMASPKDVKLEFSDSDLLAELEQEAGFTQAATIPEPTPEVIADSGIRFAIIPEDGVIRQHQLQQRPDSDSYIEIDVPAEGSSQTRYRFNLGGNHAFVISQGIDRLENAFDFEKPSNRMVTKVVQQQDGVLAKVNNGWRIQEKARIDFR</sequence>
<feature type="compositionally biased region" description="Basic and acidic residues" evidence="1">
    <location>
        <begin position="144"/>
        <end position="158"/>
    </location>
</feature>
<evidence type="ECO:0000313" key="3">
    <source>
        <dbReference type="Proteomes" id="UP001476807"/>
    </source>
</evidence>